<evidence type="ECO:0000313" key="4">
    <source>
        <dbReference type="Proteomes" id="UP000326546"/>
    </source>
</evidence>
<proteinExistence type="predicted"/>
<keyword evidence="2" id="KW-0472">Membrane</keyword>
<protein>
    <submittedName>
        <fullName evidence="3">Uncharacterized protein</fullName>
    </submittedName>
</protein>
<name>A0A5J6V413_9MICO</name>
<dbReference type="KEGG" id="serw:FY030_03510"/>
<feature type="region of interest" description="Disordered" evidence="1">
    <location>
        <begin position="18"/>
        <end position="41"/>
    </location>
</feature>
<feature type="compositionally biased region" description="Low complexity" evidence="1">
    <location>
        <begin position="165"/>
        <end position="174"/>
    </location>
</feature>
<keyword evidence="4" id="KW-1185">Reference proteome</keyword>
<gene>
    <name evidence="3" type="ORF">FY030_03510</name>
</gene>
<evidence type="ECO:0000256" key="2">
    <source>
        <dbReference type="SAM" id="Phobius"/>
    </source>
</evidence>
<feature type="transmembrane region" description="Helical" evidence="2">
    <location>
        <begin position="69"/>
        <end position="87"/>
    </location>
</feature>
<organism evidence="3 4">
    <name type="scientific">Ornithinimicrobium pratense</name>
    <dbReference type="NCBI Taxonomy" id="2593973"/>
    <lineage>
        <taxon>Bacteria</taxon>
        <taxon>Bacillati</taxon>
        <taxon>Actinomycetota</taxon>
        <taxon>Actinomycetes</taxon>
        <taxon>Micrococcales</taxon>
        <taxon>Ornithinimicrobiaceae</taxon>
        <taxon>Ornithinimicrobium</taxon>
    </lineage>
</organism>
<feature type="region of interest" description="Disordered" evidence="1">
    <location>
        <begin position="96"/>
        <end position="174"/>
    </location>
</feature>
<accession>A0A5J6V413</accession>
<reference evidence="3 4" key="1">
    <citation type="submission" date="2019-09" db="EMBL/GenBank/DDBJ databases">
        <title>Serinicoccus pratensis sp. nov., isolated from meadow soil.</title>
        <authorList>
            <person name="Zhang W."/>
        </authorList>
    </citation>
    <scope>NUCLEOTIDE SEQUENCE [LARGE SCALE GENOMIC DNA]</scope>
    <source>
        <strain evidence="3 4">W204</strain>
    </source>
</reference>
<feature type="compositionally biased region" description="Low complexity" evidence="1">
    <location>
        <begin position="96"/>
        <end position="110"/>
    </location>
</feature>
<dbReference type="OrthoDB" id="3791021at2"/>
<keyword evidence="2" id="KW-0812">Transmembrane</keyword>
<dbReference type="RefSeq" id="WP_158060303.1">
    <property type="nucleotide sequence ID" value="NZ_CP044427.1"/>
</dbReference>
<evidence type="ECO:0000256" key="1">
    <source>
        <dbReference type="SAM" id="MobiDB-lite"/>
    </source>
</evidence>
<dbReference type="EMBL" id="CP044427">
    <property type="protein sequence ID" value="QFG67911.1"/>
    <property type="molecule type" value="Genomic_DNA"/>
</dbReference>
<sequence length="174" mass="18703">MAMTRDRVAAQAFAARRTGRVHELAPAQEGPAARAEEHRRAEGNVDLKDRPDVRRSVRRVLQGLPWKRIAALSAALFVLAMVLIVAFELATGRAVSTYTGGTNNTSVGTSIPGWSGTGEVPPDAELDVPLPGEVQDTDPPQEQAPQDAPDEQVPQQEAPQEEAPQEQSPQEDAP</sequence>
<keyword evidence="2" id="KW-1133">Transmembrane helix</keyword>
<feature type="compositionally biased region" description="Low complexity" evidence="1">
    <location>
        <begin position="137"/>
        <end position="158"/>
    </location>
</feature>
<dbReference type="Proteomes" id="UP000326546">
    <property type="component" value="Chromosome"/>
</dbReference>
<evidence type="ECO:0000313" key="3">
    <source>
        <dbReference type="EMBL" id="QFG67911.1"/>
    </source>
</evidence>
<dbReference type="AlphaFoldDB" id="A0A5J6V413"/>